<reference evidence="1" key="2">
    <citation type="submission" date="2025-09" db="UniProtKB">
        <authorList>
            <consortium name="EnsemblPlants"/>
        </authorList>
    </citation>
    <scope>IDENTIFICATION</scope>
</reference>
<dbReference type="EnsemblPlants" id="AVESA.00010b.r2.3CG0488610.1">
    <property type="protein sequence ID" value="AVESA.00010b.r2.3CG0488610.1.CDS.1"/>
    <property type="gene ID" value="AVESA.00010b.r2.3CG0488610"/>
</dbReference>
<accession>A0ACD5VSD5</accession>
<proteinExistence type="predicted"/>
<keyword evidence="2" id="KW-1185">Reference proteome</keyword>
<dbReference type="Proteomes" id="UP001732700">
    <property type="component" value="Chromosome 3C"/>
</dbReference>
<evidence type="ECO:0000313" key="1">
    <source>
        <dbReference type="EnsemblPlants" id="AVESA.00010b.r2.3CG0488610.1.CDS.1"/>
    </source>
</evidence>
<reference evidence="1" key="1">
    <citation type="submission" date="2021-05" db="EMBL/GenBank/DDBJ databases">
        <authorList>
            <person name="Scholz U."/>
            <person name="Mascher M."/>
            <person name="Fiebig A."/>
        </authorList>
    </citation>
    <scope>NUCLEOTIDE SEQUENCE [LARGE SCALE GENOMIC DNA]</scope>
</reference>
<organism evidence="1 2">
    <name type="scientific">Avena sativa</name>
    <name type="common">Oat</name>
    <dbReference type="NCBI Taxonomy" id="4498"/>
    <lineage>
        <taxon>Eukaryota</taxon>
        <taxon>Viridiplantae</taxon>
        <taxon>Streptophyta</taxon>
        <taxon>Embryophyta</taxon>
        <taxon>Tracheophyta</taxon>
        <taxon>Spermatophyta</taxon>
        <taxon>Magnoliopsida</taxon>
        <taxon>Liliopsida</taxon>
        <taxon>Poales</taxon>
        <taxon>Poaceae</taxon>
        <taxon>BOP clade</taxon>
        <taxon>Pooideae</taxon>
        <taxon>Poodae</taxon>
        <taxon>Poeae</taxon>
        <taxon>Poeae Chloroplast Group 1 (Aveneae type)</taxon>
        <taxon>Aveninae</taxon>
        <taxon>Avena</taxon>
    </lineage>
</organism>
<evidence type="ECO:0000313" key="2">
    <source>
        <dbReference type="Proteomes" id="UP001732700"/>
    </source>
</evidence>
<name>A0ACD5VSD5_AVESA</name>
<protein>
    <submittedName>
        <fullName evidence="1">Uncharacterized protein</fullName>
    </submittedName>
</protein>
<sequence length="429" mass="46700">MDPMEWRLPGVIWCAGNNCNSDPGTWPLHYARHQGVFNRLCSSCVLLSYRSMYCCGCFFLLGPTPPSQNDDPLVAPHEATVTCLVCHEAVAHLSCIDYSTVGVFVCPVCRAAASRMPFSYAPSCGAPLDMRGARVVLLSTRIALTLLQKEAAYAHALGKQLVVESMEERKEAYRALSLALGIDTEVPSRNKHIQPAKNLGKEPIDMAKPDLGKEPQIDMIGKELIDMAKLDLGKEPQIDMVGKEPIDLAKLDLGKEPQIDMANLDLNEPHIDMTKLDLNEPAPPPSPATLEVCMEDVHGGMAMASNEPPPPSVIRFTFGMDGLRREPAVASSSTHPPPSMSTFIFGMQGARRQSTMASTHQGPLPSLATESVRRELASSSTEPTLPSMAVHTLDMESVCMEFATASKLSTPKPRTLQLFSKDNDEGDEE</sequence>